<keyword evidence="1" id="KW-0472">Membrane</keyword>
<feature type="transmembrane region" description="Helical" evidence="1">
    <location>
        <begin position="40"/>
        <end position="63"/>
    </location>
</feature>
<organism evidence="2">
    <name type="scientific">Cacopsylla melanoneura</name>
    <dbReference type="NCBI Taxonomy" id="428564"/>
    <lineage>
        <taxon>Eukaryota</taxon>
        <taxon>Metazoa</taxon>
        <taxon>Ecdysozoa</taxon>
        <taxon>Arthropoda</taxon>
        <taxon>Hexapoda</taxon>
        <taxon>Insecta</taxon>
        <taxon>Pterygota</taxon>
        <taxon>Neoptera</taxon>
        <taxon>Paraneoptera</taxon>
        <taxon>Hemiptera</taxon>
        <taxon>Sternorrhyncha</taxon>
        <taxon>Psylloidea</taxon>
        <taxon>Psyllidae</taxon>
        <taxon>Psyllinae</taxon>
        <taxon>Cacopsylla</taxon>
    </lineage>
</organism>
<proteinExistence type="predicted"/>
<keyword evidence="1" id="KW-0812">Transmembrane</keyword>
<name>A0A8D9ALC4_9HEMI</name>
<feature type="transmembrane region" description="Helical" evidence="1">
    <location>
        <begin position="75"/>
        <end position="95"/>
    </location>
</feature>
<evidence type="ECO:0000313" key="2">
    <source>
        <dbReference type="EMBL" id="CAG6766492.1"/>
    </source>
</evidence>
<evidence type="ECO:0000256" key="1">
    <source>
        <dbReference type="SAM" id="Phobius"/>
    </source>
</evidence>
<accession>A0A8D9ALC4</accession>
<dbReference type="EMBL" id="HBUF01570930">
    <property type="protein sequence ID" value="CAG6766492.1"/>
    <property type="molecule type" value="Transcribed_RNA"/>
</dbReference>
<sequence>MAGFPFCPYMSWSAFMSPIPPLMSPIPPFMSPIPPFMSPIPVSIIPSFGCCIIMLFIPGCAIPGCTIPGCTIPPIIMWGCIAGIIPAAIFFLILYCCHSWNGNLINCPIFCGSVYITCGSTSCNTLSPILIQGF</sequence>
<protein>
    <submittedName>
        <fullName evidence="2">Uncharacterized protein</fullName>
    </submittedName>
</protein>
<dbReference type="EMBL" id="HBUF01570931">
    <property type="protein sequence ID" value="CAG6766497.1"/>
    <property type="molecule type" value="Transcribed_RNA"/>
</dbReference>
<dbReference type="AlphaFoldDB" id="A0A8D9ALC4"/>
<keyword evidence="1" id="KW-1133">Transmembrane helix</keyword>
<reference evidence="2" key="1">
    <citation type="submission" date="2021-05" db="EMBL/GenBank/DDBJ databases">
        <authorList>
            <person name="Alioto T."/>
            <person name="Alioto T."/>
            <person name="Gomez Garrido J."/>
        </authorList>
    </citation>
    <scope>NUCLEOTIDE SEQUENCE</scope>
</reference>